<dbReference type="SUPFAM" id="SSF53756">
    <property type="entry name" value="UDP-Glycosyltransferase/glycogen phosphorylase"/>
    <property type="match status" value="1"/>
</dbReference>
<dbReference type="InterPro" id="IPR028098">
    <property type="entry name" value="Glyco_trans_4-like_N"/>
</dbReference>
<dbReference type="PANTHER" id="PTHR12526:SF595">
    <property type="entry name" value="BLL5217 PROTEIN"/>
    <property type="match status" value="1"/>
</dbReference>
<dbReference type="GO" id="GO:0016757">
    <property type="term" value="F:glycosyltransferase activity"/>
    <property type="evidence" value="ECO:0007669"/>
    <property type="project" value="UniProtKB-KW"/>
</dbReference>
<dbReference type="KEGG" id="nah:F5544_23300"/>
<dbReference type="PANTHER" id="PTHR12526">
    <property type="entry name" value="GLYCOSYLTRANSFERASE"/>
    <property type="match status" value="1"/>
</dbReference>
<gene>
    <name evidence="4" type="ORF">F5544_23300</name>
</gene>
<dbReference type="Pfam" id="PF13692">
    <property type="entry name" value="Glyco_trans_1_4"/>
    <property type="match status" value="1"/>
</dbReference>
<dbReference type="AlphaFoldDB" id="A0A6G9YH00"/>
<organism evidence="4 5">
    <name type="scientific">Nocardia arthritidis</name>
    <dbReference type="NCBI Taxonomy" id="228602"/>
    <lineage>
        <taxon>Bacteria</taxon>
        <taxon>Bacillati</taxon>
        <taxon>Actinomycetota</taxon>
        <taxon>Actinomycetes</taxon>
        <taxon>Mycobacteriales</taxon>
        <taxon>Nocardiaceae</taxon>
        <taxon>Nocardia</taxon>
    </lineage>
</organism>
<name>A0A6G9YH00_9NOCA</name>
<proteinExistence type="predicted"/>
<evidence type="ECO:0000256" key="2">
    <source>
        <dbReference type="ARBA" id="ARBA00022679"/>
    </source>
</evidence>
<accession>A0A6G9YH00</accession>
<evidence type="ECO:0000256" key="1">
    <source>
        <dbReference type="ARBA" id="ARBA00022676"/>
    </source>
</evidence>
<keyword evidence="2 4" id="KW-0808">Transferase</keyword>
<evidence type="ECO:0000313" key="4">
    <source>
        <dbReference type="EMBL" id="QIS12519.1"/>
    </source>
</evidence>
<dbReference type="Pfam" id="PF13439">
    <property type="entry name" value="Glyco_transf_4"/>
    <property type="match status" value="1"/>
</dbReference>
<sequence>MRFRIHRVKGAAMRIGLIAPPWVPVPPPAYGGTEAVVDNLARGLAALGHDVRLFTVGESTCPVRKSFLYDEAFTPIGVAVPEAAHVLAAYEALADVDIIHDHTALGPLIGPTIDGPPVVSTCHGPFDPMNARNIASFADRVAVVSISHNQRRTAAPIPIEAVIHHGIDLDTYRYGPGGGGFLLFLGRMNAAKGVHRAVEFARLAGRKLVIVTKIREAEEHAYYEEQVRPLLGPDDPEPRELALPDRVRLMQAADALINPIDWPEPFGLVMAEALACGTPVLAFPNGAAPEIVDHGRTGFLCADTDSMLEAIAHIPDIDRRDCRAAAERRFDMHRMARDHAALYSRVLATTRARELALVAPETATLTTETIAIAG</sequence>
<keyword evidence="1" id="KW-0328">Glycosyltransferase</keyword>
<evidence type="ECO:0000259" key="3">
    <source>
        <dbReference type="Pfam" id="PF13439"/>
    </source>
</evidence>
<dbReference type="Proteomes" id="UP000503540">
    <property type="component" value="Chromosome"/>
</dbReference>
<keyword evidence="5" id="KW-1185">Reference proteome</keyword>
<feature type="domain" description="Glycosyltransferase subfamily 4-like N-terminal" evidence="3">
    <location>
        <begin position="30"/>
        <end position="170"/>
    </location>
</feature>
<reference evidence="4 5" key="1">
    <citation type="journal article" date="2019" name="ACS Chem. Biol.">
        <title>Identification and Mobilization of a Cryptic Antibiotic Biosynthesis Gene Locus from a Human-Pathogenic Nocardia Isolate.</title>
        <authorList>
            <person name="Herisse M."/>
            <person name="Ishida K."/>
            <person name="Porter J.L."/>
            <person name="Howden B."/>
            <person name="Hertweck C."/>
            <person name="Stinear T.P."/>
            <person name="Pidot S.J."/>
        </authorList>
    </citation>
    <scope>NUCLEOTIDE SEQUENCE [LARGE SCALE GENOMIC DNA]</scope>
    <source>
        <strain evidence="4 5">AUSMDU00012717</strain>
    </source>
</reference>
<dbReference type="EMBL" id="CP046172">
    <property type="protein sequence ID" value="QIS12519.1"/>
    <property type="molecule type" value="Genomic_DNA"/>
</dbReference>
<evidence type="ECO:0000313" key="5">
    <source>
        <dbReference type="Proteomes" id="UP000503540"/>
    </source>
</evidence>
<dbReference type="Gene3D" id="3.40.50.2000">
    <property type="entry name" value="Glycogen Phosphorylase B"/>
    <property type="match status" value="2"/>
</dbReference>
<protein>
    <submittedName>
        <fullName evidence="4">Glycosyltransferase</fullName>
    </submittedName>
</protein>